<accession>A0ABW6QG15</accession>
<dbReference type="Proteomes" id="UP001601627">
    <property type="component" value="Unassembled WGS sequence"/>
</dbReference>
<feature type="transmembrane region" description="Helical" evidence="1">
    <location>
        <begin position="48"/>
        <end position="66"/>
    </location>
</feature>
<keyword evidence="3" id="KW-1185">Reference proteome</keyword>
<evidence type="ECO:0000313" key="2">
    <source>
        <dbReference type="EMBL" id="MFF1278182.1"/>
    </source>
</evidence>
<protein>
    <recommendedName>
        <fullName evidence="4">DUF4367 domain-containing protein</fullName>
    </recommendedName>
</protein>
<keyword evidence="1" id="KW-0472">Membrane</keyword>
<proteinExistence type="predicted"/>
<keyword evidence="1" id="KW-1133">Transmembrane helix</keyword>
<dbReference type="EMBL" id="JBHVZQ010000050">
    <property type="protein sequence ID" value="MFF1278182.1"/>
    <property type="molecule type" value="Genomic_DNA"/>
</dbReference>
<organism evidence="2 3">
    <name type="scientific">Streptomyces marokkonensis</name>
    <dbReference type="NCBI Taxonomy" id="324855"/>
    <lineage>
        <taxon>Bacteria</taxon>
        <taxon>Bacillati</taxon>
        <taxon>Actinomycetota</taxon>
        <taxon>Actinomycetes</taxon>
        <taxon>Kitasatosporales</taxon>
        <taxon>Streptomycetaceae</taxon>
        <taxon>Streptomyces</taxon>
    </lineage>
</organism>
<dbReference type="RefSeq" id="WP_388240545.1">
    <property type="nucleotide sequence ID" value="NZ_JBHVZQ010000050.1"/>
</dbReference>
<keyword evidence="1" id="KW-0812">Transmembrane</keyword>
<reference evidence="2 3" key="1">
    <citation type="submission" date="2024-09" db="EMBL/GenBank/DDBJ databases">
        <title>The Natural Products Discovery Center: Release of the First 8490 Sequenced Strains for Exploring Actinobacteria Biosynthetic Diversity.</title>
        <authorList>
            <person name="Kalkreuter E."/>
            <person name="Kautsar S.A."/>
            <person name="Yang D."/>
            <person name="Bader C.D."/>
            <person name="Teijaro C.N."/>
            <person name="Fluegel L."/>
            <person name="Davis C.M."/>
            <person name="Simpson J.R."/>
            <person name="Lauterbach L."/>
            <person name="Steele A.D."/>
            <person name="Gui C."/>
            <person name="Meng S."/>
            <person name="Li G."/>
            <person name="Viehrig K."/>
            <person name="Ye F."/>
            <person name="Su P."/>
            <person name="Kiefer A.F."/>
            <person name="Nichols A."/>
            <person name="Cepeda A.J."/>
            <person name="Yan W."/>
            <person name="Fan B."/>
            <person name="Jiang Y."/>
            <person name="Adhikari A."/>
            <person name="Zheng C.-J."/>
            <person name="Schuster L."/>
            <person name="Cowan T.M."/>
            <person name="Smanski M.J."/>
            <person name="Chevrette M.G."/>
            <person name="De Carvalho L.P.S."/>
            <person name="Shen B."/>
        </authorList>
    </citation>
    <scope>NUCLEOTIDE SEQUENCE [LARGE SCALE GENOMIC DNA]</scope>
    <source>
        <strain evidence="2 3">NPDC058328</strain>
    </source>
</reference>
<evidence type="ECO:0000256" key="1">
    <source>
        <dbReference type="SAM" id="Phobius"/>
    </source>
</evidence>
<gene>
    <name evidence="2" type="ORF">ACFVZC_33135</name>
</gene>
<evidence type="ECO:0008006" key="4">
    <source>
        <dbReference type="Google" id="ProtNLM"/>
    </source>
</evidence>
<evidence type="ECO:0000313" key="3">
    <source>
        <dbReference type="Proteomes" id="UP001601627"/>
    </source>
</evidence>
<name>A0ABW6QG15_9ACTN</name>
<sequence>MRDADEQDARERQLRELLERAVPVLPAPADRMRQVHKRVRTRRRRRRALAATVAGAAAVALFHSLLVQPPGSQVASEHRIALAGGALRLDVPDGWYAREQAGLPDTEGVLITNRPLTATPSCLGTPARDGYPCASLPRLAEGEAVISFSRSEERDWGVVDTDTEVEPSPYPAPGERCRALGGDQEWERPGLVSFRPNVGETVFPFSVRVCLNGASAATLTEVREIVIGASYDEAATSAPGSEGFEDGRDRRK</sequence>
<comment type="caution">
    <text evidence="2">The sequence shown here is derived from an EMBL/GenBank/DDBJ whole genome shotgun (WGS) entry which is preliminary data.</text>
</comment>